<dbReference type="EMBL" id="CP097506">
    <property type="protein sequence ID" value="URD94447.1"/>
    <property type="molecule type" value="Genomic_DNA"/>
</dbReference>
<name>A0A9E7FFB3_9LILI</name>
<evidence type="ECO:0000313" key="1">
    <source>
        <dbReference type="EMBL" id="URD94448.1"/>
    </source>
</evidence>
<keyword evidence="1" id="KW-0830">Ubiquinone</keyword>
<dbReference type="EMBL" id="CP097506">
    <property type="protein sequence ID" value="URD94449.1"/>
    <property type="molecule type" value="Genomic_DNA"/>
</dbReference>
<dbReference type="PANTHER" id="PTHR36401">
    <property type="entry name" value="NADH DEHYDROGENASE [UBIQUINONE] 1 BETA SUBCOMPLEX SUBUNIT 8, MITOCHONDRIAL"/>
    <property type="match status" value="1"/>
</dbReference>
<dbReference type="InterPro" id="IPR038863">
    <property type="entry name" value="Put_Complex_I_su8"/>
</dbReference>
<keyword evidence="2" id="KW-1185">Reference proteome</keyword>
<evidence type="ECO:0000313" key="2">
    <source>
        <dbReference type="Proteomes" id="UP001055439"/>
    </source>
</evidence>
<reference evidence="1" key="1">
    <citation type="submission" date="2022-05" db="EMBL/GenBank/DDBJ databases">
        <title>The Musa troglodytarum L. genome provides insights into the mechanism of non-climacteric behaviour and enrichment of carotenoids.</title>
        <authorList>
            <person name="Wang J."/>
        </authorList>
    </citation>
    <scope>NUCLEOTIDE SEQUENCE</scope>
    <source>
        <tissue evidence="1">Leaf</tissue>
    </source>
</reference>
<organism evidence="1 2">
    <name type="scientific">Musa troglodytarum</name>
    <name type="common">fe'i banana</name>
    <dbReference type="NCBI Taxonomy" id="320322"/>
    <lineage>
        <taxon>Eukaryota</taxon>
        <taxon>Viridiplantae</taxon>
        <taxon>Streptophyta</taxon>
        <taxon>Embryophyta</taxon>
        <taxon>Tracheophyta</taxon>
        <taxon>Spermatophyta</taxon>
        <taxon>Magnoliopsida</taxon>
        <taxon>Liliopsida</taxon>
        <taxon>Zingiberales</taxon>
        <taxon>Musaceae</taxon>
        <taxon>Musa</taxon>
    </lineage>
</organism>
<dbReference type="EMBL" id="CP097506">
    <property type="protein sequence ID" value="URD94450.1"/>
    <property type="molecule type" value="Genomic_DNA"/>
</dbReference>
<proteinExistence type="predicted"/>
<dbReference type="EMBL" id="CP097506">
    <property type="protein sequence ID" value="URD94448.1"/>
    <property type="molecule type" value="Genomic_DNA"/>
</dbReference>
<sequence length="168" mass="18424">MPSFHAGLPQTTKSKARLEKRVRALLGSEYNEEYIGSNETGVLTDVSSMDYPRAQRGPSIHNNSDPICHCKHRSELLTVLESSRLKQNAVAINGRKLEGVREEGEMAGRLSGVAFRIMGGNGIAARFAASALRLRSGMFWDNGTPYAEPCIDRLAPTVGKYEALAWLC</sequence>
<accession>A0A9E7FFB3</accession>
<protein>
    <submittedName>
        <fullName evidence="1">NADH dehydrogenase ubiquinone 1 beta subcomplex subunit 8</fullName>
    </submittedName>
</protein>
<dbReference type="AlphaFoldDB" id="A0A9E7FFB3"/>
<dbReference type="PANTHER" id="PTHR36401:SF1">
    <property type="entry name" value="NADH DEHYDROGENASE [UBIQUINONE] 1 BETA SUBCOMPLEX SUBUNIT 8, MITOCHONDRIAL"/>
    <property type="match status" value="1"/>
</dbReference>
<dbReference type="OrthoDB" id="10473626at2759"/>
<dbReference type="Proteomes" id="UP001055439">
    <property type="component" value="Chromosome 4"/>
</dbReference>
<gene>
    <name evidence="1" type="ORF">MUK42_29705</name>
</gene>